<evidence type="ECO:0000256" key="12">
    <source>
        <dbReference type="PIRSR" id="PIRSR605478-1"/>
    </source>
</evidence>
<feature type="binding site" evidence="14">
    <location>
        <position position="266"/>
    </location>
    <ligand>
        <name>thiamine diphosphate</name>
        <dbReference type="ChEBI" id="CHEBI:58937"/>
    </ligand>
</feature>
<feature type="binding site" evidence="13">
    <location>
        <position position="266"/>
    </location>
    <ligand>
        <name>substrate</name>
    </ligand>
</feature>
<dbReference type="AlphaFoldDB" id="A0AA48KC63"/>
<dbReference type="Gene3D" id="3.40.50.920">
    <property type="match status" value="1"/>
</dbReference>
<feature type="active site" description="Proton donor" evidence="12">
    <location>
        <position position="413"/>
    </location>
</feature>
<comment type="cofactor">
    <cofactor evidence="2">
        <name>Co(2+)</name>
        <dbReference type="ChEBI" id="CHEBI:48828"/>
    </cofactor>
</comment>
<evidence type="ECO:0000256" key="9">
    <source>
        <dbReference type="ARBA" id="ARBA00023052"/>
    </source>
</evidence>
<dbReference type="SMART" id="SM00861">
    <property type="entry name" value="Transket_pyr"/>
    <property type="match status" value="1"/>
</dbReference>
<dbReference type="EC" id="2.2.1.1" evidence="5 11"/>
<evidence type="ECO:0000256" key="7">
    <source>
        <dbReference type="ARBA" id="ARBA00022723"/>
    </source>
</evidence>
<comment type="similarity">
    <text evidence="3">Belongs to the transketolase family.</text>
</comment>
<evidence type="ECO:0000256" key="3">
    <source>
        <dbReference type="ARBA" id="ARBA00007131"/>
    </source>
</evidence>
<dbReference type="InterPro" id="IPR005475">
    <property type="entry name" value="Transketolase-like_Pyr-bd"/>
</dbReference>
<organism evidence="18 19">
    <name type="scientific">Mesoterricola sediminis</name>
    <dbReference type="NCBI Taxonomy" id="2927980"/>
    <lineage>
        <taxon>Bacteria</taxon>
        <taxon>Pseudomonadati</taxon>
        <taxon>Acidobacteriota</taxon>
        <taxon>Holophagae</taxon>
        <taxon>Holophagales</taxon>
        <taxon>Holophagaceae</taxon>
        <taxon>Mesoterricola</taxon>
    </lineage>
</organism>
<dbReference type="SUPFAM" id="SSF52922">
    <property type="entry name" value="TK C-terminal domain-like"/>
    <property type="match status" value="1"/>
</dbReference>
<evidence type="ECO:0000256" key="13">
    <source>
        <dbReference type="PIRSR" id="PIRSR605478-2"/>
    </source>
</evidence>
<name>A0AA48KC63_9BACT</name>
<dbReference type="Proteomes" id="UP001228113">
    <property type="component" value="Chromosome"/>
</dbReference>
<dbReference type="KEGG" id="msea:METESE_07130"/>
<feature type="binding site" evidence="13">
    <location>
        <position position="522"/>
    </location>
    <ligand>
        <name>substrate</name>
    </ligand>
</feature>
<evidence type="ECO:0000256" key="4">
    <source>
        <dbReference type="ARBA" id="ARBA00011738"/>
    </source>
</evidence>
<dbReference type="InterPro" id="IPR009014">
    <property type="entry name" value="Transketo_C/PFOR_II"/>
</dbReference>
<feature type="site" description="Important for catalytic activity" evidence="16">
    <location>
        <position position="31"/>
    </location>
</feature>
<sequence>MTFAATNIDKLCIDTVRCLAMDAVQKANSGHPGTAMAQAPAAYTLWTKFLKHNPADPKWADRDRFVLSCGHVSMLIYSLLHLAGYGLELEDLKNFRQWGSRTPGHPEFGHTAGVETTTGPLGQGVSNAVGMAIAERWLADRFNRPGHAVVDHRTWCFAGDGDLMEGVAMEAASLAGHLGLEKLVVLYDNNNITIEGEAGLAFTENVGRRFEAQGWRVLKVADGEDLEALGKAFAEASKPCGKPTLIDCRTIIGWPAPTKKNTHHAHGAPLGEGEIRATKEILGWDPDGHFVVPAEALAHWRGCLERGAGAQAAWEKRFEAYRAAFPAEAAEFEAFMKGELPAGWQEALPVFQAGQDQATREASGKALNALATAIPNLVGGSADLAPSNNTNLKDGGDFGPGASGRNFHWGIREHAMGAVLNGMSLHGGLRVFGATFLIFSDYMRPPVRLAALMGQPVTYVWTHDSIGVGEDGPTHQPVEQVMTLRMIPGMTMIRPADANETVEAWRAAIGQAKGPVGLALTRQKLPVLDAAKARGAARGAYILEEASAAPKLLLLATGSEVHLALKARAVLEAEGIPTRVVSMPSWELFARQDAAYREQVLPAAVKARVSVEAGLTHGWERFVGLDGASVGLDHFGASAPAEILFERFGFTVENVVKVAKGVLAAR</sequence>
<dbReference type="CDD" id="cd02012">
    <property type="entry name" value="TPP_TK"/>
    <property type="match status" value="1"/>
</dbReference>
<feature type="binding site" evidence="13">
    <location>
        <position position="471"/>
    </location>
    <ligand>
        <name>substrate</name>
    </ligand>
</feature>
<keyword evidence="8 15" id="KW-0460">Magnesium</keyword>
<comment type="subunit">
    <text evidence="4">Homodimer.</text>
</comment>
<dbReference type="InterPro" id="IPR033247">
    <property type="entry name" value="Transketolase_fam"/>
</dbReference>
<evidence type="ECO:0000256" key="5">
    <source>
        <dbReference type="ARBA" id="ARBA00013152"/>
    </source>
</evidence>
<dbReference type="PANTHER" id="PTHR43522">
    <property type="entry name" value="TRANSKETOLASE"/>
    <property type="match status" value="1"/>
</dbReference>
<keyword evidence="6" id="KW-0808">Transferase</keyword>
<dbReference type="FunFam" id="3.40.50.970:FF:000004">
    <property type="entry name" value="Transketolase"/>
    <property type="match status" value="1"/>
</dbReference>
<feature type="binding site" evidence="14">
    <location>
        <position position="161"/>
    </location>
    <ligand>
        <name>thiamine diphosphate</name>
        <dbReference type="ChEBI" id="CHEBI:58937"/>
    </ligand>
</feature>
<feature type="binding site" evidence="14">
    <location>
        <begin position="119"/>
        <end position="121"/>
    </location>
    <ligand>
        <name>thiamine diphosphate</name>
        <dbReference type="ChEBI" id="CHEBI:58937"/>
    </ligand>
</feature>
<evidence type="ECO:0000256" key="15">
    <source>
        <dbReference type="PIRSR" id="PIRSR605478-4"/>
    </source>
</evidence>
<feature type="binding site" evidence="13">
    <location>
        <position position="360"/>
    </location>
    <ligand>
        <name>substrate</name>
    </ligand>
</feature>
<dbReference type="InterPro" id="IPR055152">
    <property type="entry name" value="Transketolase-like_C_2"/>
</dbReference>
<dbReference type="GO" id="GO:0046872">
    <property type="term" value="F:metal ion binding"/>
    <property type="evidence" value="ECO:0007669"/>
    <property type="project" value="UniProtKB-KW"/>
</dbReference>
<evidence type="ECO:0000313" key="18">
    <source>
        <dbReference type="EMBL" id="BDU75755.1"/>
    </source>
</evidence>
<evidence type="ECO:0000256" key="6">
    <source>
        <dbReference type="ARBA" id="ARBA00022679"/>
    </source>
</evidence>
<feature type="binding site" evidence="15">
    <location>
        <position position="190"/>
    </location>
    <ligand>
        <name>Mg(2+)</name>
        <dbReference type="ChEBI" id="CHEBI:18420"/>
    </ligand>
</feature>
<dbReference type="EMBL" id="AP027081">
    <property type="protein sequence ID" value="BDU75755.1"/>
    <property type="molecule type" value="Genomic_DNA"/>
</dbReference>
<dbReference type="InterPro" id="IPR005474">
    <property type="entry name" value="Transketolase_N"/>
</dbReference>
<dbReference type="Pfam" id="PF22613">
    <property type="entry name" value="Transketolase_C_1"/>
    <property type="match status" value="1"/>
</dbReference>
<comment type="cofactor">
    <cofactor evidence="1">
        <name>Ca(2+)</name>
        <dbReference type="ChEBI" id="CHEBI:29108"/>
    </cofactor>
</comment>
<feature type="binding site" evidence="13">
    <location>
        <position position="31"/>
    </location>
    <ligand>
        <name>substrate</name>
    </ligand>
</feature>
<dbReference type="GO" id="GO:0005829">
    <property type="term" value="C:cytosol"/>
    <property type="evidence" value="ECO:0007669"/>
    <property type="project" value="TreeGrafter"/>
</dbReference>
<evidence type="ECO:0000256" key="2">
    <source>
        <dbReference type="ARBA" id="ARBA00001941"/>
    </source>
</evidence>
<evidence type="ECO:0000256" key="11">
    <source>
        <dbReference type="NCBIfam" id="TIGR00232"/>
    </source>
</evidence>
<dbReference type="GO" id="GO:0004802">
    <property type="term" value="F:transketolase activity"/>
    <property type="evidence" value="ECO:0007669"/>
    <property type="project" value="UniProtKB-UniRule"/>
</dbReference>
<keyword evidence="7 15" id="KW-0479">Metal-binding</keyword>
<dbReference type="FunFam" id="3.40.50.920:FF:000003">
    <property type="entry name" value="Transketolase"/>
    <property type="match status" value="1"/>
</dbReference>
<gene>
    <name evidence="18" type="primary">tkt</name>
    <name evidence="18" type="ORF">METESE_07130</name>
</gene>
<feature type="binding site" evidence="14">
    <location>
        <position position="439"/>
    </location>
    <ligand>
        <name>thiamine diphosphate</name>
        <dbReference type="ChEBI" id="CHEBI:58937"/>
    </ligand>
</feature>
<dbReference type="Pfam" id="PF02779">
    <property type="entry name" value="Transket_pyr"/>
    <property type="match status" value="1"/>
</dbReference>
<comment type="catalytic activity">
    <reaction evidence="10">
        <text>D-sedoheptulose 7-phosphate + D-glyceraldehyde 3-phosphate = aldehydo-D-ribose 5-phosphate + D-xylulose 5-phosphate</text>
        <dbReference type="Rhea" id="RHEA:10508"/>
        <dbReference type="ChEBI" id="CHEBI:57483"/>
        <dbReference type="ChEBI" id="CHEBI:57737"/>
        <dbReference type="ChEBI" id="CHEBI:58273"/>
        <dbReference type="ChEBI" id="CHEBI:59776"/>
        <dbReference type="EC" id="2.2.1.1"/>
    </reaction>
</comment>
<dbReference type="SUPFAM" id="SSF52518">
    <property type="entry name" value="Thiamin diphosphate-binding fold (THDP-binding)"/>
    <property type="match status" value="2"/>
</dbReference>
<feature type="site" description="Important for catalytic activity" evidence="16">
    <location>
        <position position="266"/>
    </location>
</feature>
<keyword evidence="19" id="KW-1185">Reference proteome</keyword>
<keyword evidence="9 14" id="KW-0786">Thiamine pyrophosphate</keyword>
<feature type="binding site" evidence="15">
    <location>
        <position position="160"/>
    </location>
    <ligand>
        <name>Mg(2+)</name>
        <dbReference type="ChEBI" id="CHEBI:18420"/>
    </ligand>
</feature>
<dbReference type="GO" id="GO:0009052">
    <property type="term" value="P:pentose-phosphate shunt, non-oxidative branch"/>
    <property type="evidence" value="ECO:0007669"/>
    <property type="project" value="UniProtKB-ARBA"/>
</dbReference>
<dbReference type="NCBIfam" id="TIGR00232">
    <property type="entry name" value="tktlase_bact"/>
    <property type="match status" value="1"/>
</dbReference>
<dbReference type="Gene3D" id="3.40.50.970">
    <property type="match status" value="2"/>
</dbReference>
<evidence type="ECO:0000256" key="16">
    <source>
        <dbReference type="PIRSR" id="PIRSR605478-5"/>
    </source>
</evidence>
<feature type="domain" description="Transketolase-like pyrimidine-binding" evidence="17">
    <location>
        <begin position="357"/>
        <end position="527"/>
    </location>
</feature>
<dbReference type="InterPro" id="IPR005478">
    <property type="entry name" value="Transketolase_bac-like"/>
</dbReference>
<comment type="cofactor">
    <cofactor evidence="15">
        <name>Mg(2+)</name>
        <dbReference type="ChEBI" id="CHEBI:18420"/>
    </cofactor>
    <text evidence="15">Binds 1 Mg(2+) ion per subunit. Can also utilize other divalent metal cations, such as Ca(2+), Mn(2+) and Co(2+).</text>
</comment>
<feature type="binding site" evidence="14">
    <location>
        <position position="71"/>
    </location>
    <ligand>
        <name>thiamine diphosphate</name>
        <dbReference type="ChEBI" id="CHEBI:58937"/>
    </ligand>
</feature>
<feature type="binding site" evidence="14">
    <location>
        <position position="190"/>
    </location>
    <ligand>
        <name>thiamine diphosphate</name>
        <dbReference type="ChEBI" id="CHEBI:58937"/>
    </ligand>
</feature>
<comment type="cofactor">
    <cofactor evidence="14">
        <name>thiamine diphosphate</name>
        <dbReference type="ChEBI" id="CHEBI:58937"/>
    </cofactor>
    <text evidence="14">Binds 1 thiamine pyrophosphate per subunit. During the reaction, the substrate forms a covalent intermediate with the cofactor.</text>
</comment>
<dbReference type="InterPro" id="IPR029061">
    <property type="entry name" value="THDP-binding"/>
</dbReference>
<feature type="binding site" evidence="13">
    <location>
        <position position="387"/>
    </location>
    <ligand>
        <name>substrate</name>
    </ligand>
</feature>
<feature type="binding site" evidence="13">
    <location>
        <position position="463"/>
    </location>
    <ligand>
        <name>substrate</name>
    </ligand>
</feature>
<reference evidence="18" key="1">
    <citation type="journal article" date="2023" name="Int. J. Syst. Evol. Microbiol.">
        <title>Mesoterricola silvestris gen. nov., sp. nov., Mesoterricola sediminis sp. nov., Geothrix oryzae sp. nov., Geothrix edaphica sp. nov., Geothrix rubra sp. nov., and Geothrix limicola sp. nov., six novel members of Acidobacteriota isolated from soils.</title>
        <authorList>
            <person name="Itoh H."/>
            <person name="Sugisawa Y."/>
            <person name="Mise K."/>
            <person name="Xu Z."/>
            <person name="Kuniyasu M."/>
            <person name="Ushijima N."/>
            <person name="Kawano K."/>
            <person name="Kobayashi E."/>
            <person name="Shiratori Y."/>
            <person name="Masuda Y."/>
            <person name="Senoo K."/>
        </authorList>
    </citation>
    <scope>NUCLEOTIDE SEQUENCE</scope>
    <source>
        <strain evidence="18">W786</strain>
    </source>
</reference>
<evidence type="ECO:0000256" key="8">
    <source>
        <dbReference type="ARBA" id="ARBA00022842"/>
    </source>
</evidence>
<evidence type="ECO:0000256" key="14">
    <source>
        <dbReference type="PIRSR" id="PIRSR605478-3"/>
    </source>
</evidence>
<dbReference type="Pfam" id="PF00456">
    <property type="entry name" value="Transketolase_N"/>
    <property type="match status" value="1"/>
</dbReference>
<dbReference type="FunFam" id="3.40.50.970:FF:000003">
    <property type="entry name" value="Transketolase"/>
    <property type="match status" value="1"/>
</dbReference>
<evidence type="ECO:0000256" key="1">
    <source>
        <dbReference type="ARBA" id="ARBA00001913"/>
    </source>
</evidence>
<dbReference type="PANTHER" id="PTHR43522:SF2">
    <property type="entry name" value="TRANSKETOLASE 1-RELATED"/>
    <property type="match status" value="1"/>
</dbReference>
<dbReference type="RefSeq" id="WP_243329229.1">
    <property type="nucleotide sequence ID" value="NZ_AP027081.1"/>
</dbReference>
<evidence type="ECO:0000256" key="10">
    <source>
        <dbReference type="ARBA" id="ARBA00049473"/>
    </source>
</evidence>
<accession>A0AA48KC63</accession>
<protein>
    <recommendedName>
        <fullName evidence="5 11">Transketolase</fullName>
        <ecNumber evidence="5 11">2.2.1.1</ecNumber>
    </recommendedName>
</protein>
<dbReference type="CDD" id="cd07033">
    <property type="entry name" value="TPP_PYR_DXS_TK_like"/>
    <property type="match status" value="1"/>
</dbReference>
<feature type="binding site" evidence="13">
    <location>
        <position position="475"/>
    </location>
    <ligand>
        <name>substrate</name>
    </ligand>
</feature>
<feature type="binding site" evidence="15">
    <location>
        <position position="192"/>
    </location>
    <ligand>
        <name>Mg(2+)</name>
        <dbReference type="ChEBI" id="CHEBI:18420"/>
    </ligand>
</feature>
<evidence type="ECO:0000259" key="17">
    <source>
        <dbReference type="SMART" id="SM00861"/>
    </source>
</evidence>
<evidence type="ECO:0000313" key="19">
    <source>
        <dbReference type="Proteomes" id="UP001228113"/>
    </source>
</evidence>
<proteinExistence type="inferred from homology"/>